<evidence type="ECO:0000313" key="1">
    <source>
        <dbReference type="EMBL" id="PQO46756.1"/>
    </source>
</evidence>
<accession>A0A2S8GQP8</accession>
<dbReference type="EMBL" id="PUHZ01000008">
    <property type="protein sequence ID" value="PQO46756.1"/>
    <property type="molecule type" value="Genomic_DNA"/>
</dbReference>
<comment type="caution">
    <text evidence="1">The sequence shown here is derived from an EMBL/GenBank/DDBJ whole genome shotgun (WGS) entry which is preliminary data.</text>
</comment>
<gene>
    <name evidence="1" type="ORF">C5Y93_07955</name>
</gene>
<organism evidence="1 2">
    <name type="scientific">Blastopirellula marina</name>
    <dbReference type="NCBI Taxonomy" id="124"/>
    <lineage>
        <taxon>Bacteria</taxon>
        <taxon>Pseudomonadati</taxon>
        <taxon>Planctomycetota</taxon>
        <taxon>Planctomycetia</taxon>
        <taxon>Pirellulales</taxon>
        <taxon>Pirellulaceae</taxon>
        <taxon>Blastopirellula</taxon>
    </lineage>
</organism>
<dbReference type="RefSeq" id="WP_105334882.1">
    <property type="nucleotide sequence ID" value="NZ_PUHZ01000008.1"/>
</dbReference>
<proteinExistence type="predicted"/>
<dbReference type="OrthoDB" id="254108at2"/>
<evidence type="ECO:0000313" key="2">
    <source>
        <dbReference type="Proteomes" id="UP000237819"/>
    </source>
</evidence>
<reference evidence="1 2" key="1">
    <citation type="submission" date="2018-02" db="EMBL/GenBank/DDBJ databases">
        <title>Comparative genomes isolates from brazilian mangrove.</title>
        <authorList>
            <person name="Araujo J.E."/>
            <person name="Taketani R.G."/>
            <person name="Silva M.C.P."/>
            <person name="Loureco M.V."/>
            <person name="Andreote F.D."/>
        </authorList>
    </citation>
    <scope>NUCLEOTIDE SEQUENCE [LARGE SCALE GENOMIC DNA]</scope>
    <source>
        <strain evidence="1 2">Nap-Phe MGV</strain>
    </source>
</reference>
<dbReference type="AlphaFoldDB" id="A0A2S8GQP8"/>
<name>A0A2S8GQP8_9BACT</name>
<dbReference type="Proteomes" id="UP000237819">
    <property type="component" value="Unassembled WGS sequence"/>
</dbReference>
<sequence>MYPSKLCLAVALPVVLAFTFPSVGRCQRPMRGPLPQEQQEIIHYLADHHKELKREVTLLDDGYEAKTTTKNKEVAAKLKQHFQYMEKRLDSGAMVRRWDPAFVELVKYYDQLTTKAEMLDDGIRVVVTGKTPEAVKVAQNHAKVVSQFAEKGMAAVQEEHAPAVDGK</sequence>
<protein>
    <submittedName>
        <fullName evidence="1">Uncharacterized protein</fullName>
    </submittedName>
</protein>